<evidence type="ECO:0000259" key="8">
    <source>
        <dbReference type="PROSITE" id="PS50928"/>
    </source>
</evidence>
<accession>A0ABV5G413</accession>
<comment type="caution">
    <text evidence="9">The sequence shown here is derived from an EMBL/GenBank/DDBJ whole genome shotgun (WGS) entry which is preliminary data.</text>
</comment>
<dbReference type="Pfam" id="PF00528">
    <property type="entry name" value="BPD_transp_1"/>
    <property type="match status" value="1"/>
</dbReference>
<dbReference type="Proteomes" id="UP001589575">
    <property type="component" value="Unassembled WGS sequence"/>
</dbReference>
<comment type="subcellular location">
    <subcellularLocation>
        <location evidence="1 7">Cell membrane</location>
        <topology evidence="1 7">Multi-pass membrane protein</topology>
    </subcellularLocation>
</comment>
<sequence>MTIIDQITELMPTLLEQTGIMLWIVALALVFGGICGLILGLLLYVTRKGGIMQQPVVFWVINIVVNTFRPVPFIIFIAAIQPLARQVVGTGIGSDAVVFGISIAASFFIARLVEQNLMAVDPGVIEAARAMGASPWRIVRTVILPEALGPLVLGYTFAIVALIDMSAVAGIIGGEGLGNYAVSYGYRQFDPVVTWTALFIIVIVVQVIQALGNILARKILRR</sequence>
<feature type="transmembrane region" description="Helical" evidence="7">
    <location>
        <begin position="92"/>
        <end position="113"/>
    </location>
</feature>
<dbReference type="PANTHER" id="PTHR30450">
    <property type="entry name" value="ABC TRANSPORTER PERMEASE"/>
    <property type="match status" value="1"/>
</dbReference>
<evidence type="ECO:0000313" key="9">
    <source>
        <dbReference type="EMBL" id="MFB9073213.1"/>
    </source>
</evidence>
<dbReference type="Gene3D" id="1.10.3720.10">
    <property type="entry name" value="MetI-like"/>
    <property type="match status" value="1"/>
</dbReference>
<dbReference type="PROSITE" id="PS50928">
    <property type="entry name" value="ABC_TM1"/>
    <property type="match status" value="1"/>
</dbReference>
<feature type="transmembrane region" description="Helical" evidence="7">
    <location>
        <begin position="20"/>
        <end position="44"/>
    </location>
</feature>
<evidence type="ECO:0000256" key="2">
    <source>
        <dbReference type="ARBA" id="ARBA00022448"/>
    </source>
</evidence>
<dbReference type="CDD" id="cd06261">
    <property type="entry name" value="TM_PBP2"/>
    <property type="match status" value="1"/>
</dbReference>
<evidence type="ECO:0000256" key="5">
    <source>
        <dbReference type="ARBA" id="ARBA00022989"/>
    </source>
</evidence>
<reference evidence="9 10" key="1">
    <citation type="submission" date="2024-09" db="EMBL/GenBank/DDBJ databases">
        <authorList>
            <person name="Sun Q."/>
            <person name="Mori K."/>
        </authorList>
    </citation>
    <scope>NUCLEOTIDE SEQUENCE [LARGE SCALE GENOMIC DNA]</scope>
    <source>
        <strain evidence="9 10">CCM 7609</strain>
    </source>
</reference>
<feature type="transmembrane region" description="Helical" evidence="7">
    <location>
        <begin position="192"/>
        <end position="216"/>
    </location>
</feature>
<name>A0ABV5G413_9MICC</name>
<comment type="similarity">
    <text evidence="7">Belongs to the binding-protein-dependent transport system permease family.</text>
</comment>
<keyword evidence="10" id="KW-1185">Reference proteome</keyword>
<protein>
    <submittedName>
        <fullName evidence="9">Methionine ABC transporter permease</fullName>
    </submittedName>
</protein>
<feature type="transmembrane region" description="Helical" evidence="7">
    <location>
        <begin position="147"/>
        <end position="172"/>
    </location>
</feature>
<dbReference type="PANTHER" id="PTHR30450:SF14">
    <property type="entry name" value="TRANSPORTER, PERMEASE PROTEIN, PUTATIVE-RELATED"/>
    <property type="match status" value="1"/>
</dbReference>
<organism evidence="9 10">
    <name type="scientific">Citricoccus parietis</name>
    <dbReference type="NCBI Taxonomy" id="592307"/>
    <lineage>
        <taxon>Bacteria</taxon>
        <taxon>Bacillati</taxon>
        <taxon>Actinomycetota</taxon>
        <taxon>Actinomycetes</taxon>
        <taxon>Micrococcales</taxon>
        <taxon>Micrococcaceae</taxon>
        <taxon>Citricoccus</taxon>
    </lineage>
</organism>
<feature type="transmembrane region" description="Helical" evidence="7">
    <location>
        <begin position="56"/>
        <end position="80"/>
    </location>
</feature>
<evidence type="ECO:0000256" key="1">
    <source>
        <dbReference type="ARBA" id="ARBA00004651"/>
    </source>
</evidence>
<feature type="domain" description="ABC transmembrane type-1" evidence="8">
    <location>
        <begin position="18"/>
        <end position="216"/>
    </location>
</feature>
<keyword evidence="3" id="KW-1003">Cell membrane</keyword>
<keyword evidence="2 7" id="KW-0813">Transport</keyword>
<dbReference type="InterPro" id="IPR051322">
    <property type="entry name" value="AA_ABC_Transporter_Permease"/>
</dbReference>
<dbReference type="InterPro" id="IPR035906">
    <property type="entry name" value="MetI-like_sf"/>
</dbReference>
<dbReference type="SUPFAM" id="SSF161098">
    <property type="entry name" value="MetI-like"/>
    <property type="match status" value="1"/>
</dbReference>
<dbReference type="InterPro" id="IPR000515">
    <property type="entry name" value="MetI-like"/>
</dbReference>
<evidence type="ECO:0000256" key="6">
    <source>
        <dbReference type="ARBA" id="ARBA00023136"/>
    </source>
</evidence>
<proteinExistence type="inferred from homology"/>
<dbReference type="EMBL" id="JBHMFI010000001">
    <property type="protein sequence ID" value="MFB9073213.1"/>
    <property type="molecule type" value="Genomic_DNA"/>
</dbReference>
<keyword evidence="4 7" id="KW-0812">Transmembrane</keyword>
<gene>
    <name evidence="9" type="ORF">ACFFX0_19230</name>
</gene>
<keyword evidence="5 7" id="KW-1133">Transmembrane helix</keyword>
<keyword evidence="6 7" id="KW-0472">Membrane</keyword>
<evidence type="ECO:0000256" key="7">
    <source>
        <dbReference type="RuleBase" id="RU363032"/>
    </source>
</evidence>
<evidence type="ECO:0000256" key="3">
    <source>
        <dbReference type="ARBA" id="ARBA00022475"/>
    </source>
</evidence>
<evidence type="ECO:0000256" key="4">
    <source>
        <dbReference type="ARBA" id="ARBA00022692"/>
    </source>
</evidence>
<evidence type="ECO:0000313" key="10">
    <source>
        <dbReference type="Proteomes" id="UP001589575"/>
    </source>
</evidence>